<evidence type="ECO:0000256" key="2">
    <source>
        <dbReference type="ARBA" id="ARBA00022670"/>
    </source>
</evidence>
<dbReference type="InterPro" id="IPR051794">
    <property type="entry name" value="PG_Endopeptidase_C40"/>
</dbReference>
<organism evidence="9 10">
    <name type="scientific">Clostridium cibarium</name>
    <dbReference type="NCBI Taxonomy" id="2762247"/>
    <lineage>
        <taxon>Bacteria</taxon>
        <taxon>Bacillati</taxon>
        <taxon>Bacillota</taxon>
        <taxon>Clostridia</taxon>
        <taxon>Eubacteriales</taxon>
        <taxon>Clostridiaceae</taxon>
        <taxon>Clostridium</taxon>
    </lineage>
</organism>
<dbReference type="InterPro" id="IPR038765">
    <property type="entry name" value="Papain-like_cys_pep_sf"/>
</dbReference>
<feature type="domain" description="NlpC/P60" evidence="8">
    <location>
        <begin position="303"/>
        <end position="416"/>
    </location>
</feature>
<dbReference type="EMBL" id="JACSRA010000008">
    <property type="protein sequence ID" value="MBD7911132.1"/>
    <property type="molecule type" value="Genomic_DNA"/>
</dbReference>
<dbReference type="Proteomes" id="UP000627781">
    <property type="component" value="Unassembled WGS sequence"/>
</dbReference>
<evidence type="ECO:0000313" key="9">
    <source>
        <dbReference type="EMBL" id="MBD7911132.1"/>
    </source>
</evidence>
<dbReference type="InterPro" id="IPR057309">
    <property type="entry name" value="PcsB_CC"/>
</dbReference>
<proteinExistence type="inferred from homology"/>
<dbReference type="Gene3D" id="3.90.1720.10">
    <property type="entry name" value="endopeptidase domain like (from Nostoc punctiforme)"/>
    <property type="match status" value="1"/>
</dbReference>
<protein>
    <submittedName>
        <fullName evidence="9">C40 family peptidase</fullName>
    </submittedName>
</protein>
<dbReference type="Pfam" id="PF24568">
    <property type="entry name" value="CC_PcsB"/>
    <property type="match status" value="1"/>
</dbReference>
<evidence type="ECO:0000256" key="6">
    <source>
        <dbReference type="SAM" id="Coils"/>
    </source>
</evidence>
<keyword evidence="6" id="KW-0175">Coiled coil</keyword>
<dbReference type="PROSITE" id="PS51935">
    <property type="entry name" value="NLPC_P60"/>
    <property type="match status" value="1"/>
</dbReference>
<gene>
    <name evidence="9" type="ORF">H9661_07160</name>
</gene>
<keyword evidence="4" id="KW-0378">Hydrolase</keyword>
<feature type="coiled-coil region" evidence="6">
    <location>
        <begin position="34"/>
        <end position="103"/>
    </location>
</feature>
<sequence>MKKKILSAFIAGILVLTTVVPPIQVSATPTDQELTNVHDDYEKLQAKVNETNQKVQEFDNQISGLAIKINDNNSQIDNINKEVKNTNKEIDQAKVDISEKEDVLGKRLREVYKSGGQTSYLSLIFSADSFSDLISKIDTAGRLVSIDKKVVQDLTDNKKKLDEKVTSLGTKANEIEDLNEDIQEQKSKLDEKRSEQQVFVEQAKAEQDEFNKKFMTPMEQAIVQGDIDALNNAMNDPNSTSSSIMDIVTRLRLVRDKQLKSESVIKNVNDIIEKAKDVAARKKKNEEAARTNRGVVVGGVRQSGSTSAIVNYAYQFLGLAYIYGGTTPAGFDCSGFTQYVYSHAAGIDITRTTYTQINQGTPVSRDELQPGDLVFPHAGHVGIYIGNGQMIHSPQTGDVIKISPVYAFMAGRRILN</sequence>
<name>A0ABR8PSH1_9CLOT</name>
<evidence type="ECO:0000256" key="5">
    <source>
        <dbReference type="ARBA" id="ARBA00022807"/>
    </source>
</evidence>
<keyword evidence="10" id="KW-1185">Reference proteome</keyword>
<feature type="chain" id="PRO_5046344442" evidence="7">
    <location>
        <begin position="28"/>
        <end position="416"/>
    </location>
</feature>
<dbReference type="InterPro" id="IPR000064">
    <property type="entry name" value="NLP_P60_dom"/>
</dbReference>
<evidence type="ECO:0000256" key="7">
    <source>
        <dbReference type="SAM" id="SignalP"/>
    </source>
</evidence>
<feature type="signal peptide" evidence="7">
    <location>
        <begin position="1"/>
        <end position="27"/>
    </location>
</feature>
<keyword evidence="5" id="KW-0788">Thiol protease</keyword>
<feature type="coiled-coil region" evidence="6">
    <location>
        <begin position="168"/>
        <end position="195"/>
    </location>
</feature>
<dbReference type="PANTHER" id="PTHR47359:SF3">
    <property type="entry name" value="NLP_P60 DOMAIN-CONTAINING PROTEIN-RELATED"/>
    <property type="match status" value="1"/>
</dbReference>
<evidence type="ECO:0000259" key="8">
    <source>
        <dbReference type="PROSITE" id="PS51935"/>
    </source>
</evidence>
<evidence type="ECO:0000256" key="3">
    <source>
        <dbReference type="ARBA" id="ARBA00022729"/>
    </source>
</evidence>
<dbReference type="SUPFAM" id="SSF54001">
    <property type="entry name" value="Cysteine proteinases"/>
    <property type="match status" value="1"/>
</dbReference>
<accession>A0ABR8PSH1</accession>
<comment type="similarity">
    <text evidence="1">Belongs to the peptidase C40 family.</text>
</comment>
<reference evidence="9 10" key="1">
    <citation type="submission" date="2020-08" db="EMBL/GenBank/DDBJ databases">
        <title>A Genomic Blueprint of the Chicken Gut Microbiome.</title>
        <authorList>
            <person name="Gilroy R."/>
            <person name="Ravi A."/>
            <person name="Getino M."/>
            <person name="Pursley I."/>
            <person name="Horton D.L."/>
            <person name="Alikhan N.-F."/>
            <person name="Baker D."/>
            <person name="Gharbi K."/>
            <person name="Hall N."/>
            <person name="Watson M."/>
            <person name="Adriaenssens E.M."/>
            <person name="Foster-Nyarko E."/>
            <person name="Jarju S."/>
            <person name="Secka A."/>
            <person name="Antonio M."/>
            <person name="Oren A."/>
            <person name="Chaudhuri R."/>
            <person name="La Ragione R.M."/>
            <person name="Hildebrand F."/>
            <person name="Pallen M.J."/>
        </authorList>
    </citation>
    <scope>NUCLEOTIDE SEQUENCE [LARGE SCALE GENOMIC DNA]</scope>
    <source>
        <strain evidence="9 10">Sa3CVN1</strain>
    </source>
</reference>
<evidence type="ECO:0000256" key="1">
    <source>
        <dbReference type="ARBA" id="ARBA00007074"/>
    </source>
</evidence>
<keyword evidence="2" id="KW-0645">Protease</keyword>
<dbReference type="PANTHER" id="PTHR47359">
    <property type="entry name" value="PEPTIDOGLYCAN DL-ENDOPEPTIDASE CWLO"/>
    <property type="match status" value="1"/>
</dbReference>
<evidence type="ECO:0000313" key="10">
    <source>
        <dbReference type="Proteomes" id="UP000627781"/>
    </source>
</evidence>
<keyword evidence="3 7" id="KW-0732">Signal</keyword>
<dbReference type="Gene3D" id="6.10.250.3150">
    <property type="match status" value="1"/>
</dbReference>
<dbReference type="RefSeq" id="WP_143315993.1">
    <property type="nucleotide sequence ID" value="NZ_JACSRA010000008.1"/>
</dbReference>
<dbReference type="Pfam" id="PF00877">
    <property type="entry name" value="NLPC_P60"/>
    <property type="match status" value="1"/>
</dbReference>
<evidence type="ECO:0000256" key="4">
    <source>
        <dbReference type="ARBA" id="ARBA00022801"/>
    </source>
</evidence>
<comment type="caution">
    <text evidence="9">The sequence shown here is derived from an EMBL/GenBank/DDBJ whole genome shotgun (WGS) entry which is preliminary data.</text>
</comment>